<name>A0A8T0PIE2_PANVG</name>
<sequence>MMTDLLRGVFNDAASGVVFKQGEIFAKYFGCHGREAEKKYTSIYSSRELSRTHLTRTPPVRVWSTATESVRPLPLKVCISWPMALCNAADRVVCIGGGVAVPLIHHNPIAAFTTRCADIVDDATRILNGGGTAMVLQGYKSRGSSS</sequence>
<organism evidence="1 2">
    <name type="scientific">Panicum virgatum</name>
    <name type="common">Blackwell switchgrass</name>
    <dbReference type="NCBI Taxonomy" id="38727"/>
    <lineage>
        <taxon>Eukaryota</taxon>
        <taxon>Viridiplantae</taxon>
        <taxon>Streptophyta</taxon>
        <taxon>Embryophyta</taxon>
        <taxon>Tracheophyta</taxon>
        <taxon>Spermatophyta</taxon>
        <taxon>Magnoliopsida</taxon>
        <taxon>Liliopsida</taxon>
        <taxon>Poales</taxon>
        <taxon>Poaceae</taxon>
        <taxon>PACMAD clade</taxon>
        <taxon>Panicoideae</taxon>
        <taxon>Panicodae</taxon>
        <taxon>Paniceae</taxon>
        <taxon>Panicinae</taxon>
        <taxon>Panicum</taxon>
        <taxon>Panicum sect. Hiantes</taxon>
    </lineage>
</organism>
<evidence type="ECO:0000313" key="2">
    <source>
        <dbReference type="Proteomes" id="UP000823388"/>
    </source>
</evidence>
<proteinExistence type="predicted"/>
<dbReference type="Proteomes" id="UP000823388">
    <property type="component" value="Chromosome 8K"/>
</dbReference>
<evidence type="ECO:0000313" key="1">
    <source>
        <dbReference type="EMBL" id="KAG2561360.1"/>
    </source>
</evidence>
<dbReference type="AlphaFoldDB" id="A0A8T0PIE2"/>
<gene>
    <name evidence="1" type="ORF">PVAP13_8KG158901</name>
</gene>
<protein>
    <submittedName>
        <fullName evidence="1">Uncharacterized protein</fullName>
    </submittedName>
</protein>
<dbReference type="EMBL" id="CM029051">
    <property type="protein sequence ID" value="KAG2561360.1"/>
    <property type="molecule type" value="Genomic_DNA"/>
</dbReference>
<keyword evidence="2" id="KW-1185">Reference proteome</keyword>
<accession>A0A8T0PIE2</accession>
<comment type="caution">
    <text evidence="1">The sequence shown here is derived from an EMBL/GenBank/DDBJ whole genome shotgun (WGS) entry which is preliminary data.</text>
</comment>
<reference evidence="1" key="1">
    <citation type="submission" date="2020-05" db="EMBL/GenBank/DDBJ databases">
        <title>WGS assembly of Panicum virgatum.</title>
        <authorList>
            <person name="Lovell J.T."/>
            <person name="Jenkins J."/>
            <person name="Shu S."/>
            <person name="Juenger T.E."/>
            <person name="Schmutz J."/>
        </authorList>
    </citation>
    <scope>NUCLEOTIDE SEQUENCE</scope>
    <source>
        <strain evidence="1">AP13</strain>
    </source>
</reference>